<dbReference type="Proteomes" id="UP001596380">
    <property type="component" value="Unassembled WGS sequence"/>
</dbReference>
<dbReference type="EMBL" id="JBHSXS010000017">
    <property type="protein sequence ID" value="MFC6883196.1"/>
    <property type="molecule type" value="Genomic_DNA"/>
</dbReference>
<keyword evidence="2" id="KW-1185">Reference proteome</keyword>
<protein>
    <submittedName>
        <fullName evidence="1">Alpha/beta fold hydrolase</fullName>
    </submittedName>
</protein>
<name>A0ABW2CQH2_9ACTN</name>
<evidence type="ECO:0000313" key="2">
    <source>
        <dbReference type="Proteomes" id="UP001596380"/>
    </source>
</evidence>
<dbReference type="SUPFAM" id="SSF53474">
    <property type="entry name" value="alpha/beta-Hydrolases"/>
    <property type="match status" value="1"/>
</dbReference>
<keyword evidence="1" id="KW-0378">Hydrolase</keyword>
<organism evidence="1 2">
    <name type="scientific">Actinomadura yumaensis</name>
    <dbReference type="NCBI Taxonomy" id="111807"/>
    <lineage>
        <taxon>Bacteria</taxon>
        <taxon>Bacillati</taxon>
        <taxon>Actinomycetota</taxon>
        <taxon>Actinomycetes</taxon>
        <taxon>Streptosporangiales</taxon>
        <taxon>Thermomonosporaceae</taxon>
        <taxon>Actinomadura</taxon>
    </lineage>
</organism>
<dbReference type="Gene3D" id="3.40.50.1820">
    <property type="entry name" value="alpha/beta hydrolase"/>
    <property type="match status" value="1"/>
</dbReference>
<dbReference type="InterPro" id="IPR029058">
    <property type="entry name" value="AB_hydrolase_fold"/>
</dbReference>
<reference evidence="2" key="1">
    <citation type="journal article" date="2019" name="Int. J. Syst. Evol. Microbiol.">
        <title>The Global Catalogue of Microorganisms (GCM) 10K type strain sequencing project: providing services to taxonomists for standard genome sequencing and annotation.</title>
        <authorList>
            <consortium name="The Broad Institute Genomics Platform"/>
            <consortium name="The Broad Institute Genome Sequencing Center for Infectious Disease"/>
            <person name="Wu L."/>
            <person name="Ma J."/>
        </authorList>
    </citation>
    <scope>NUCLEOTIDE SEQUENCE [LARGE SCALE GENOMIC DNA]</scope>
    <source>
        <strain evidence="2">JCM 3369</strain>
    </source>
</reference>
<gene>
    <name evidence="1" type="ORF">ACFQKB_25800</name>
</gene>
<evidence type="ECO:0000313" key="1">
    <source>
        <dbReference type="EMBL" id="MFC6883196.1"/>
    </source>
</evidence>
<sequence length="80" mass="8352">MISPVKNEAWTVGLPRFGRGSEPSGPPDLAGLAVAVADRLEAVDLPEVRLLGSSFGCRVATETAVRRPGRVRSPVLSGPT</sequence>
<dbReference type="GO" id="GO:0016787">
    <property type="term" value="F:hydrolase activity"/>
    <property type="evidence" value="ECO:0007669"/>
    <property type="project" value="UniProtKB-KW"/>
</dbReference>
<accession>A0ABW2CQH2</accession>
<comment type="caution">
    <text evidence="1">The sequence shown here is derived from an EMBL/GenBank/DDBJ whole genome shotgun (WGS) entry which is preliminary data.</text>
</comment>
<dbReference type="RefSeq" id="WP_164717253.1">
    <property type="nucleotide sequence ID" value="NZ_JBHSXE010000001.1"/>
</dbReference>
<proteinExistence type="predicted"/>